<dbReference type="CDD" id="cd06222">
    <property type="entry name" value="RNase_H_like"/>
    <property type="match status" value="1"/>
</dbReference>
<keyword evidence="3" id="KW-1185">Reference proteome</keyword>
<dbReference type="Pfam" id="PF13456">
    <property type="entry name" value="RVT_3"/>
    <property type="match status" value="1"/>
</dbReference>
<protein>
    <recommendedName>
        <fullName evidence="1">RNase H type-1 domain-containing protein</fullName>
    </recommendedName>
</protein>
<dbReference type="InterPro" id="IPR002156">
    <property type="entry name" value="RNaseH_domain"/>
</dbReference>
<dbReference type="EMBL" id="CM001880">
    <property type="protein sequence ID" value="EOX97295.1"/>
    <property type="molecule type" value="Genomic_DNA"/>
</dbReference>
<dbReference type="SUPFAM" id="SSF53098">
    <property type="entry name" value="Ribonuclease H-like"/>
    <property type="match status" value="1"/>
</dbReference>
<feature type="domain" description="RNase H type-1" evidence="1">
    <location>
        <begin position="59"/>
        <end position="119"/>
    </location>
</feature>
<dbReference type="Gramene" id="EOX97295">
    <property type="protein sequence ID" value="EOX97295"/>
    <property type="gene ID" value="TCM_006364"/>
</dbReference>
<accession>A0A061DX83</accession>
<evidence type="ECO:0000313" key="2">
    <source>
        <dbReference type="EMBL" id="EOX97295.1"/>
    </source>
</evidence>
<organism evidence="2 3">
    <name type="scientific">Theobroma cacao</name>
    <name type="common">Cacao</name>
    <name type="synonym">Cocoa</name>
    <dbReference type="NCBI Taxonomy" id="3641"/>
    <lineage>
        <taxon>Eukaryota</taxon>
        <taxon>Viridiplantae</taxon>
        <taxon>Streptophyta</taxon>
        <taxon>Embryophyta</taxon>
        <taxon>Tracheophyta</taxon>
        <taxon>Spermatophyta</taxon>
        <taxon>Magnoliopsida</taxon>
        <taxon>eudicotyledons</taxon>
        <taxon>Gunneridae</taxon>
        <taxon>Pentapetalae</taxon>
        <taxon>rosids</taxon>
        <taxon>malvids</taxon>
        <taxon>Malvales</taxon>
        <taxon>Malvaceae</taxon>
        <taxon>Byttnerioideae</taxon>
        <taxon>Theobroma</taxon>
    </lineage>
</organism>
<dbReference type="PROSITE" id="PS50879">
    <property type="entry name" value="RNASE_H_1"/>
    <property type="match status" value="1"/>
</dbReference>
<dbReference type="OMA" id="IFEANFT"/>
<evidence type="ECO:0000259" key="1">
    <source>
        <dbReference type="PROSITE" id="PS50879"/>
    </source>
</evidence>
<dbReference type="PANTHER" id="PTHR47723">
    <property type="entry name" value="OS05G0353850 PROTEIN"/>
    <property type="match status" value="1"/>
</dbReference>
<dbReference type="AlphaFoldDB" id="A0A061DX83"/>
<dbReference type="GO" id="GO:0003676">
    <property type="term" value="F:nucleic acid binding"/>
    <property type="evidence" value="ECO:0007669"/>
    <property type="project" value="InterPro"/>
</dbReference>
<name>A0A061DX83_THECC</name>
<dbReference type="Proteomes" id="UP000026915">
    <property type="component" value="Chromosome 2"/>
</dbReference>
<dbReference type="PANTHER" id="PTHR47723:SF19">
    <property type="entry name" value="POLYNUCLEOTIDYL TRANSFERASE, RIBONUCLEASE H-LIKE SUPERFAMILY PROTEIN"/>
    <property type="match status" value="1"/>
</dbReference>
<dbReference type="GO" id="GO:0004523">
    <property type="term" value="F:RNA-DNA hybrid ribonuclease activity"/>
    <property type="evidence" value="ECO:0007669"/>
    <property type="project" value="InterPro"/>
</dbReference>
<dbReference type="InterPro" id="IPR053151">
    <property type="entry name" value="RNase_H-like"/>
</dbReference>
<proteinExistence type="predicted"/>
<dbReference type="eggNOG" id="KOG1075">
    <property type="taxonomic scope" value="Eukaryota"/>
</dbReference>
<dbReference type="InterPro" id="IPR036397">
    <property type="entry name" value="RNaseH_sf"/>
</dbReference>
<evidence type="ECO:0000313" key="3">
    <source>
        <dbReference type="Proteomes" id="UP000026915"/>
    </source>
</evidence>
<dbReference type="Gene3D" id="3.30.420.10">
    <property type="entry name" value="Ribonuclease H-like superfamily/Ribonuclease H"/>
    <property type="match status" value="1"/>
</dbReference>
<sequence length="119" mass="13630">MLIWLIWYWRNLSIFDISFTWPHNTRQQIWKKTKATFDFLNKAQEKLKNEVLISWNKPSPTFVKLNVDGSPKGQPGEAVAGGIIPDDTGEWIVGFIHKIGTTFSPNAELWALFQGLKLG</sequence>
<reference evidence="2 3" key="1">
    <citation type="journal article" date="2013" name="Genome Biol.">
        <title>The genome sequence of the most widely cultivated cacao type and its use to identify candidate genes regulating pod color.</title>
        <authorList>
            <person name="Motamayor J.C."/>
            <person name="Mockaitis K."/>
            <person name="Schmutz J."/>
            <person name="Haiminen N."/>
            <person name="Iii D.L."/>
            <person name="Cornejo O."/>
            <person name="Findley S.D."/>
            <person name="Zheng P."/>
            <person name="Utro F."/>
            <person name="Royaert S."/>
            <person name="Saski C."/>
            <person name="Jenkins J."/>
            <person name="Podicheti R."/>
            <person name="Zhao M."/>
            <person name="Scheffler B.E."/>
            <person name="Stack J.C."/>
            <person name="Feltus F.A."/>
            <person name="Mustiga G.M."/>
            <person name="Amores F."/>
            <person name="Phillips W."/>
            <person name="Marelli J.P."/>
            <person name="May G.D."/>
            <person name="Shapiro H."/>
            <person name="Ma J."/>
            <person name="Bustamante C.D."/>
            <person name="Schnell R.J."/>
            <person name="Main D."/>
            <person name="Gilbert D."/>
            <person name="Parida L."/>
            <person name="Kuhn D.N."/>
        </authorList>
    </citation>
    <scope>NUCLEOTIDE SEQUENCE [LARGE SCALE GENOMIC DNA]</scope>
    <source>
        <strain evidence="3">cv. Matina 1-6</strain>
    </source>
</reference>
<gene>
    <name evidence="2" type="ORF">TCM_006364</name>
</gene>
<dbReference type="HOGENOM" id="CLU_135894_0_0_1"/>
<dbReference type="InParanoid" id="A0A061DX83"/>
<dbReference type="InterPro" id="IPR044730">
    <property type="entry name" value="RNase_H-like_dom_plant"/>
</dbReference>
<dbReference type="InterPro" id="IPR012337">
    <property type="entry name" value="RNaseH-like_sf"/>
</dbReference>